<proteinExistence type="predicted"/>
<dbReference type="Pfam" id="PF07730">
    <property type="entry name" value="HisKA_3"/>
    <property type="match status" value="1"/>
</dbReference>
<dbReference type="InterPro" id="IPR036890">
    <property type="entry name" value="HATPase_C_sf"/>
</dbReference>
<dbReference type="GO" id="GO:0005524">
    <property type="term" value="F:ATP binding"/>
    <property type="evidence" value="ECO:0007669"/>
    <property type="project" value="UniProtKB-KW"/>
</dbReference>
<dbReference type="EMBL" id="CP036266">
    <property type="protein sequence ID" value="QDT19668.1"/>
    <property type="molecule type" value="Genomic_DNA"/>
</dbReference>
<dbReference type="GO" id="GO:0006355">
    <property type="term" value="P:regulation of DNA-templated transcription"/>
    <property type="evidence" value="ECO:0007669"/>
    <property type="project" value="InterPro"/>
</dbReference>
<sequence>MKQESSMSAGVTLQPQGSPILLVEPDPESRNSLLQILAGDGYPVETAETVAQLFDRNRWSDYFLIILEHDLPDGSIEEVLPRLKQLAPSAELLVITSRTRIENMILAFRTGVADYFVKPIDPDLFRSSIKRILQNQSVSSELLQTQAELKAIVETALEAVITINRSGLIQSFNPAAEKMFGYRAHEIINQNVSVLTPDAIRAVHDRYLTRYLETGQASIIGSRRELMARRRDGSLFPIEISVTDLPQFGLFAGIIGDISERKQAEQKQADLTRAVAVAAQQERRQLADILHDHLQQVLVGVRIHLDIAKNDTTDEFIRQTLTRADELLNQGIEITRSLTAELNPVVLHEEGLVTALEWLSHNMQERYNLNVTLDLDRQAEPQHDTIKVALYECIRELLFNVVKHSETTEARVCMSLLPENKIEIVVSDQGVGFDTEQLDHQISDASGIGLSNIEFRLSLINGKFRLESTRGQGTVARIIASLTPIENAALSGEF</sequence>
<dbReference type="Gene3D" id="3.30.450.20">
    <property type="entry name" value="PAS domain"/>
    <property type="match status" value="1"/>
</dbReference>
<dbReference type="PROSITE" id="PS50112">
    <property type="entry name" value="PAS"/>
    <property type="match status" value="1"/>
</dbReference>
<feature type="domain" description="PAS" evidence="14">
    <location>
        <begin position="145"/>
        <end position="215"/>
    </location>
</feature>
<dbReference type="SMART" id="SM00448">
    <property type="entry name" value="REC"/>
    <property type="match status" value="1"/>
</dbReference>
<dbReference type="GO" id="GO:0000155">
    <property type="term" value="F:phosphorelay sensor kinase activity"/>
    <property type="evidence" value="ECO:0007669"/>
    <property type="project" value="InterPro"/>
</dbReference>
<dbReference type="Pfam" id="PF00072">
    <property type="entry name" value="Response_reg"/>
    <property type="match status" value="1"/>
</dbReference>
<dbReference type="PROSITE" id="PS50109">
    <property type="entry name" value="HIS_KIN"/>
    <property type="match status" value="1"/>
</dbReference>
<evidence type="ECO:0000256" key="4">
    <source>
        <dbReference type="ARBA" id="ARBA00022679"/>
    </source>
</evidence>
<dbReference type="Pfam" id="PF02518">
    <property type="entry name" value="HATPase_c"/>
    <property type="match status" value="1"/>
</dbReference>
<dbReference type="PROSITE" id="PS50110">
    <property type="entry name" value="RESPONSE_REGULATORY"/>
    <property type="match status" value="1"/>
</dbReference>
<dbReference type="CDD" id="cd00130">
    <property type="entry name" value="PAS"/>
    <property type="match status" value="1"/>
</dbReference>
<dbReference type="InterPro" id="IPR005467">
    <property type="entry name" value="His_kinase_dom"/>
</dbReference>
<evidence type="ECO:0000256" key="10">
    <source>
        <dbReference type="ARBA" id="ARBA00070616"/>
    </source>
</evidence>
<dbReference type="InterPro" id="IPR035965">
    <property type="entry name" value="PAS-like_dom_sf"/>
</dbReference>
<dbReference type="CDD" id="cd00156">
    <property type="entry name" value="REC"/>
    <property type="match status" value="1"/>
</dbReference>
<evidence type="ECO:0000313" key="16">
    <source>
        <dbReference type="Proteomes" id="UP000320421"/>
    </source>
</evidence>
<dbReference type="PANTHER" id="PTHR24421:SF10">
    <property type="entry name" value="NITRATE_NITRITE SENSOR PROTEIN NARQ"/>
    <property type="match status" value="1"/>
</dbReference>
<dbReference type="InterPro" id="IPR013767">
    <property type="entry name" value="PAS_fold"/>
</dbReference>
<evidence type="ECO:0000259" key="12">
    <source>
        <dbReference type="PROSITE" id="PS50109"/>
    </source>
</evidence>
<dbReference type="InterPro" id="IPR011006">
    <property type="entry name" value="CheY-like_superfamily"/>
</dbReference>
<dbReference type="InterPro" id="IPR011712">
    <property type="entry name" value="Sig_transdc_His_kin_sub3_dim/P"/>
</dbReference>
<dbReference type="Gene3D" id="3.30.565.10">
    <property type="entry name" value="Histidine kinase-like ATPase, C-terminal domain"/>
    <property type="match status" value="1"/>
</dbReference>
<dbReference type="GO" id="GO:0016020">
    <property type="term" value="C:membrane"/>
    <property type="evidence" value="ECO:0007669"/>
    <property type="project" value="InterPro"/>
</dbReference>
<accession>A0A517PJW0</accession>
<dbReference type="InterPro" id="IPR050482">
    <property type="entry name" value="Sensor_HK_TwoCompSys"/>
</dbReference>
<keyword evidence="3" id="KW-0597">Phosphoprotein</keyword>
<dbReference type="Proteomes" id="UP000320421">
    <property type="component" value="Chromosome"/>
</dbReference>
<keyword evidence="16" id="KW-1185">Reference proteome</keyword>
<dbReference type="Pfam" id="PF00989">
    <property type="entry name" value="PAS"/>
    <property type="match status" value="1"/>
</dbReference>
<dbReference type="Gene3D" id="3.40.50.2300">
    <property type="match status" value="1"/>
</dbReference>
<dbReference type="InterPro" id="IPR000014">
    <property type="entry name" value="PAS"/>
</dbReference>
<protein>
    <recommendedName>
        <fullName evidence="10">Sensor protein FixL</fullName>
        <ecNumber evidence="2">2.7.13.3</ecNumber>
    </recommendedName>
</protein>
<gene>
    <name evidence="15" type="primary">fixL_1</name>
    <name evidence="15" type="ORF">HG66A1_14360</name>
</gene>
<dbReference type="InterPro" id="IPR001789">
    <property type="entry name" value="Sig_transdc_resp-reg_receiver"/>
</dbReference>
<dbReference type="CDD" id="cd16917">
    <property type="entry name" value="HATPase_UhpB-NarQ-NarX-like"/>
    <property type="match status" value="1"/>
</dbReference>
<dbReference type="SMART" id="SM00387">
    <property type="entry name" value="HATPase_c"/>
    <property type="match status" value="1"/>
</dbReference>
<evidence type="ECO:0000256" key="7">
    <source>
        <dbReference type="ARBA" id="ARBA00022840"/>
    </source>
</evidence>
<evidence type="ECO:0000256" key="6">
    <source>
        <dbReference type="ARBA" id="ARBA00022777"/>
    </source>
</evidence>
<evidence type="ECO:0000256" key="5">
    <source>
        <dbReference type="ARBA" id="ARBA00022741"/>
    </source>
</evidence>
<dbReference type="PANTHER" id="PTHR24421">
    <property type="entry name" value="NITRATE/NITRITE SENSOR PROTEIN NARX-RELATED"/>
    <property type="match status" value="1"/>
</dbReference>
<feature type="domain" description="Response regulatory" evidence="13">
    <location>
        <begin position="19"/>
        <end position="133"/>
    </location>
</feature>
<evidence type="ECO:0000259" key="13">
    <source>
        <dbReference type="PROSITE" id="PS50110"/>
    </source>
</evidence>
<dbReference type="InterPro" id="IPR003594">
    <property type="entry name" value="HATPase_dom"/>
</dbReference>
<dbReference type="SUPFAM" id="SSF55874">
    <property type="entry name" value="ATPase domain of HSP90 chaperone/DNA topoisomerase II/histidine kinase"/>
    <property type="match status" value="1"/>
</dbReference>
<comment type="caution">
    <text evidence="11">Lacks conserved residue(s) required for the propagation of feature annotation.</text>
</comment>
<organism evidence="15 16">
    <name type="scientific">Gimesia chilikensis</name>
    <dbReference type="NCBI Taxonomy" id="2605989"/>
    <lineage>
        <taxon>Bacteria</taxon>
        <taxon>Pseudomonadati</taxon>
        <taxon>Planctomycetota</taxon>
        <taxon>Planctomycetia</taxon>
        <taxon>Planctomycetales</taxon>
        <taxon>Planctomycetaceae</taxon>
        <taxon>Gimesia</taxon>
    </lineage>
</organism>
<dbReference type="SMART" id="SM00091">
    <property type="entry name" value="PAS"/>
    <property type="match status" value="1"/>
</dbReference>
<evidence type="ECO:0000256" key="3">
    <source>
        <dbReference type="ARBA" id="ARBA00022553"/>
    </source>
</evidence>
<comment type="catalytic activity">
    <reaction evidence="1">
        <text>ATP + protein L-histidine = ADP + protein N-phospho-L-histidine.</text>
        <dbReference type="EC" id="2.7.13.3"/>
    </reaction>
</comment>
<evidence type="ECO:0000256" key="2">
    <source>
        <dbReference type="ARBA" id="ARBA00012438"/>
    </source>
</evidence>
<feature type="domain" description="Histidine kinase" evidence="12">
    <location>
        <begin position="289"/>
        <end position="484"/>
    </location>
</feature>
<dbReference type="AlphaFoldDB" id="A0A517PJW0"/>
<dbReference type="FunFam" id="3.30.450.20:FF:000060">
    <property type="entry name" value="Sensor protein FixL"/>
    <property type="match status" value="1"/>
</dbReference>
<evidence type="ECO:0000313" key="15">
    <source>
        <dbReference type="EMBL" id="QDT19668.1"/>
    </source>
</evidence>
<dbReference type="Gene3D" id="1.20.5.1930">
    <property type="match status" value="1"/>
</dbReference>
<keyword evidence="5" id="KW-0547">Nucleotide-binding</keyword>
<dbReference type="GO" id="GO:0046983">
    <property type="term" value="F:protein dimerization activity"/>
    <property type="evidence" value="ECO:0007669"/>
    <property type="project" value="InterPro"/>
</dbReference>
<dbReference type="SUPFAM" id="SSF52172">
    <property type="entry name" value="CheY-like"/>
    <property type="match status" value="1"/>
</dbReference>
<keyword evidence="7" id="KW-0067">ATP-binding</keyword>
<name>A0A517PJW0_9PLAN</name>
<reference evidence="15 16" key="1">
    <citation type="submission" date="2019-02" db="EMBL/GenBank/DDBJ databases">
        <title>Deep-cultivation of Planctomycetes and their phenomic and genomic characterization uncovers novel biology.</title>
        <authorList>
            <person name="Wiegand S."/>
            <person name="Jogler M."/>
            <person name="Boedeker C."/>
            <person name="Pinto D."/>
            <person name="Vollmers J."/>
            <person name="Rivas-Marin E."/>
            <person name="Kohn T."/>
            <person name="Peeters S.H."/>
            <person name="Heuer A."/>
            <person name="Rast P."/>
            <person name="Oberbeckmann S."/>
            <person name="Bunk B."/>
            <person name="Jeske O."/>
            <person name="Meyerdierks A."/>
            <person name="Storesund J.E."/>
            <person name="Kallscheuer N."/>
            <person name="Luecker S."/>
            <person name="Lage O.M."/>
            <person name="Pohl T."/>
            <person name="Merkel B.J."/>
            <person name="Hornburger P."/>
            <person name="Mueller R.-W."/>
            <person name="Bruemmer F."/>
            <person name="Labrenz M."/>
            <person name="Spormann A.M."/>
            <person name="Op den Camp H."/>
            <person name="Overmann J."/>
            <person name="Amann R."/>
            <person name="Jetten M.S.M."/>
            <person name="Mascher T."/>
            <person name="Medema M.H."/>
            <person name="Devos D.P."/>
            <person name="Kaster A.-K."/>
            <person name="Ovreas L."/>
            <person name="Rohde M."/>
            <person name="Galperin M.Y."/>
            <person name="Jogler C."/>
        </authorList>
    </citation>
    <scope>NUCLEOTIDE SEQUENCE [LARGE SCALE GENOMIC DNA]</scope>
    <source>
        <strain evidence="15 16">HG66A1</strain>
    </source>
</reference>
<dbReference type="NCBIfam" id="TIGR00229">
    <property type="entry name" value="sensory_box"/>
    <property type="match status" value="1"/>
</dbReference>
<evidence type="ECO:0000259" key="14">
    <source>
        <dbReference type="PROSITE" id="PS50112"/>
    </source>
</evidence>
<dbReference type="SUPFAM" id="SSF55785">
    <property type="entry name" value="PYP-like sensor domain (PAS domain)"/>
    <property type="match status" value="1"/>
</dbReference>
<comment type="function">
    <text evidence="9">Putative oxygen sensor; modulates the activity of FixJ, a transcriptional activator of nitrogen fixation fixK gene. FixL probably acts as a kinase that phosphorylates FixJ.</text>
</comment>
<evidence type="ECO:0000256" key="9">
    <source>
        <dbReference type="ARBA" id="ARBA00059827"/>
    </source>
</evidence>
<evidence type="ECO:0000256" key="1">
    <source>
        <dbReference type="ARBA" id="ARBA00000085"/>
    </source>
</evidence>
<keyword evidence="8" id="KW-0902">Two-component regulatory system</keyword>
<evidence type="ECO:0000256" key="8">
    <source>
        <dbReference type="ARBA" id="ARBA00023012"/>
    </source>
</evidence>
<dbReference type="EC" id="2.7.13.3" evidence="2"/>
<keyword evidence="6" id="KW-0418">Kinase</keyword>
<evidence type="ECO:0000256" key="11">
    <source>
        <dbReference type="PROSITE-ProRule" id="PRU00169"/>
    </source>
</evidence>
<keyword evidence="4 15" id="KW-0808">Transferase</keyword>